<dbReference type="Proteomes" id="UP000077381">
    <property type="component" value="Unassembled WGS sequence"/>
</dbReference>
<dbReference type="InterPro" id="IPR028082">
    <property type="entry name" value="Peripla_BP_I"/>
</dbReference>
<evidence type="ECO:0000313" key="7">
    <source>
        <dbReference type="Proteomes" id="UP000077381"/>
    </source>
</evidence>
<dbReference type="PATRIC" id="fig|1716141.3.peg.6783"/>
<name>A0A177HGT6_9ACTN</name>
<reference evidence="6 7" key="1">
    <citation type="submission" date="2015-12" db="EMBL/GenBank/DDBJ databases">
        <title>Genome sequence of Streptomyces sp. G25.</title>
        <authorList>
            <person name="Poehlein A."/>
            <person name="Roettig A."/>
            <person name="Hiessl S."/>
            <person name="Hauschild P."/>
            <person name="Schauer J."/>
            <person name="Madkour M.H."/>
            <person name="Al-Ansari A.M."/>
            <person name="Almakishah N.H."/>
            <person name="Steinbuechel A."/>
            <person name="Daniel R."/>
        </authorList>
    </citation>
    <scope>NUCLEOTIDE SEQUENCE [LARGE SCALE GENOMIC DNA]</scope>
    <source>
        <strain evidence="7">G25(2015)</strain>
    </source>
</reference>
<keyword evidence="7" id="KW-1185">Reference proteome</keyword>
<gene>
    <name evidence="6" type="primary">ccpA_15</name>
    <name evidence="6" type="ORF">STSP_64380</name>
</gene>
<dbReference type="PANTHER" id="PTHR30146">
    <property type="entry name" value="LACI-RELATED TRANSCRIPTIONAL REPRESSOR"/>
    <property type="match status" value="1"/>
</dbReference>
<dbReference type="PROSITE" id="PS00356">
    <property type="entry name" value="HTH_LACI_1"/>
    <property type="match status" value="1"/>
</dbReference>
<evidence type="ECO:0000256" key="3">
    <source>
        <dbReference type="ARBA" id="ARBA00023125"/>
    </source>
</evidence>
<accession>A0A177HGT6</accession>
<dbReference type="PANTHER" id="PTHR30146:SF148">
    <property type="entry name" value="HTH-TYPE TRANSCRIPTIONAL REPRESSOR PURR-RELATED"/>
    <property type="match status" value="1"/>
</dbReference>
<dbReference type="InterPro" id="IPR001761">
    <property type="entry name" value="Peripla_BP/Lac1_sug-bd_dom"/>
</dbReference>
<dbReference type="SMART" id="SM00354">
    <property type="entry name" value="HTH_LACI"/>
    <property type="match status" value="1"/>
</dbReference>
<dbReference type="STRING" id="1716141.STSP_64380"/>
<dbReference type="SUPFAM" id="SSF47413">
    <property type="entry name" value="lambda repressor-like DNA-binding domains"/>
    <property type="match status" value="1"/>
</dbReference>
<dbReference type="Gene3D" id="3.40.50.2300">
    <property type="match status" value="2"/>
</dbReference>
<organism evidence="6 7">
    <name type="scientific">Streptomyces jeddahensis</name>
    <dbReference type="NCBI Taxonomy" id="1716141"/>
    <lineage>
        <taxon>Bacteria</taxon>
        <taxon>Bacillati</taxon>
        <taxon>Actinomycetota</taxon>
        <taxon>Actinomycetes</taxon>
        <taxon>Kitasatosporales</taxon>
        <taxon>Streptomycetaceae</taxon>
        <taxon>Streptomyces</taxon>
    </lineage>
</organism>
<dbReference type="EMBL" id="LOHS01000156">
    <property type="protein sequence ID" value="OAH10182.1"/>
    <property type="molecule type" value="Genomic_DNA"/>
</dbReference>
<dbReference type="Gene3D" id="1.10.260.40">
    <property type="entry name" value="lambda repressor-like DNA-binding domains"/>
    <property type="match status" value="1"/>
</dbReference>
<evidence type="ECO:0000256" key="2">
    <source>
        <dbReference type="ARBA" id="ARBA00023015"/>
    </source>
</evidence>
<evidence type="ECO:0000259" key="5">
    <source>
        <dbReference type="PROSITE" id="PS50932"/>
    </source>
</evidence>
<protein>
    <submittedName>
        <fullName evidence="6">Catabolite control protein A</fullName>
    </submittedName>
</protein>
<keyword evidence="2" id="KW-0805">Transcription regulation</keyword>
<dbReference type="CDD" id="cd01392">
    <property type="entry name" value="HTH_LacI"/>
    <property type="match status" value="1"/>
</dbReference>
<evidence type="ECO:0000256" key="1">
    <source>
        <dbReference type="ARBA" id="ARBA00022491"/>
    </source>
</evidence>
<dbReference type="PROSITE" id="PS50932">
    <property type="entry name" value="HTH_LACI_2"/>
    <property type="match status" value="1"/>
</dbReference>
<dbReference type="PRINTS" id="PR00036">
    <property type="entry name" value="HTHLACI"/>
</dbReference>
<dbReference type="CDD" id="cd06267">
    <property type="entry name" value="PBP1_LacI_sugar_binding-like"/>
    <property type="match status" value="1"/>
</dbReference>
<dbReference type="InterPro" id="IPR000843">
    <property type="entry name" value="HTH_LacI"/>
</dbReference>
<feature type="domain" description="HTH lacI-type" evidence="5">
    <location>
        <begin position="2"/>
        <end position="56"/>
    </location>
</feature>
<dbReference type="Pfam" id="PF00532">
    <property type="entry name" value="Peripla_BP_1"/>
    <property type="match status" value="1"/>
</dbReference>
<dbReference type="InterPro" id="IPR010982">
    <property type="entry name" value="Lambda_DNA-bd_dom_sf"/>
</dbReference>
<dbReference type="SUPFAM" id="SSF53822">
    <property type="entry name" value="Periplasmic binding protein-like I"/>
    <property type="match status" value="1"/>
</dbReference>
<proteinExistence type="predicted"/>
<dbReference type="Pfam" id="PF00356">
    <property type="entry name" value="LacI"/>
    <property type="match status" value="1"/>
</dbReference>
<dbReference type="GO" id="GO:0000976">
    <property type="term" value="F:transcription cis-regulatory region binding"/>
    <property type="evidence" value="ECO:0007669"/>
    <property type="project" value="TreeGrafter"/>
</dbReference>
<keyword evidence="1" id="KW-0678">Repressor</keyword>
<dbReference type="GO" id="GO:0003700">
    <property type="term" value="F:DNA-binding transcription factor activity"/>
    <property type="evidence" value="ECO:0007669"/>
    <property type="project" value="TreeGrafter"/>
</dbReference>
<evidence type="ECO:0000313" key="6">
    <source>
        <dbReference type="EMBL" id="OAH10182.1"/>
    </source>
</evidence>
<sequence>MATIVDVAERAGVSISTVSHVVNGTRKVAEKTRERVMKAIEETGYRQDTLARSLRRSRTDSIGLVVSDAGQPAFAEMVRGVESEATKAGYVLLLANSGENPEQEARVLQVLAARRVDGLIIAPVADSTGAEVDAIRAGGTPVVLMDRLGRGEGGDWVGVENTGLMRELVAHMAGHGYRRIALASGDPRVSTIGERERGYREAMAAAGLPVPTGHVLRGAGLAADTEQAALRLLSGPDRPEAVVCASTETAVGVLAAARQSGLSIPHDLKLAVFDEFPHADLFEPRLTAVRQPAQEIGARAMSLLQSRIEAERSTAKAVTIRLKPKIAYRTSCGCPAV</sequence>
<evidence type="ECO:0000256" key="4">
    <source>
        <dbReference type="ARBA" id="ARBA00023163"/>
    </source>
</evidence>
<dbReference type="AlphaFoldDB" id="A0A177HGT6"/>
<dbReference type="RefSeq" id="WP_067284427.1">
    <property type="nucleotide sequence ID" value="NZ_LOHS01000156.1"/>
</dbReference>
<keyword evidence="4" id="KW-0804">Transcription</keyword>
<dbReference type="OrthoDB" id="3595338at2"/>
<comment type="caution">
    <text evidence="6">The sequence shown here is derived from an EMBL/GenBank/DDBJ whole genome shotgun (WGS) entry which is preliminary data.</text>
</comment>
<keyword evidence="3" id="KW-0238">DNA-binding</keyword>